<feature type="domain" description="DUF4931" evidence="1">
    <location>
        <begin position="6"/>
        <end position="129"/>
    </location>
</feature>
<dbReference type="Gene3D" id="3.30.428.10">
    <property type="entry name" value="HIT-like"/>
    <property type="match status" value="1"/>
</dbReference>
<dbReference type="SUPFAM" id="SSF54197">
    <property type="entry name" value="HIT-like"/>
    <property type="match status" value="1"/>
</dbReference>
<protein>
    <submittedName>
        <fullName evidence="3">DUF4931 domain-containing protein</fullName>
    </submittedName>
</protein>
<dbReference type="EMBL" id="JARMAB010000023">
    <property type="protein sequence ID" value="MED1204507.1"/>
    <property type="molecule type" value="Genomic_DNA"/>
</dbReference>
<comment type="caution">
    <text evidence="3">The sequence shown here is derived from an EMBL/GenBank/DDBJ whole genome shotgun (WGS) entry which is preliminary data.</text>
</comment>
<dbReference type="Pfam" id="PF20956">
    <property type="entry name" value="DUF4931_C"/>
    <property type="match status" value="1"/>
</dbReference>
<proteinExistence type="predicted"/>
<dbReference type="Pfam" id="PF16285">
    <property type="entry name" value="DUF4931_N"/>
    <property type="match status" value="1"/>
</dbReference>
<dbReference type="Proteomes" id="UP001341444">
    <property type="component" value="Unassembled WGS sequence"/>
</dbReference>
<dbReference type="InterPro" id="IPR049285">
    <property type="entry name" value="DUF4931_C"/>
</dbReference>
<dbReference type="InterPro" id="IPR046322">
    <property type="entry name" value="DUF4931"/>
</dbReference>
<gene>
    <name evidence="3" type="ORF">P4T90_15770</name>
</gene>
<evidence type="ECO:0000259" key="2">
    <source>
        <dbReference type="Pfam" id="PF20956"/>
    </source>
</evidence>
<reference evidence="3 4" key="1">
    <citation type="submission" date="2023-03" db="EMBL/GenBank/DDBJ databases">
        <title>Bacillus Genome Sequencing.</title>
        <authorList>
            <person name="Dunlap C."/>
        </authorList>
    </citation>
    <scope>NUCLEOTIDE SEQUENCE [LARGE SCALE GENOMIC DNA]</scope>
    <source>
        <strain evidence="3 4">B-23453</strain>
    </source>
</reference>
<evidence type="ECO:0000259" key="1">
    <source>
        <dbReference type="Pfam" id="PF16285"/>
    </source>
</evidence>
<evidence type="ECO:0000313" key="4">
    <source>
        <dbReference type="Proteomes" id="UP001341444"/>
    </source>
</evidence>
<dbReference type="InterPro" id="IPR036265">
    <property type="entry name" value="HIT-like_sf"/>
</dbReference>
<evidence type="ECO:0000313" key="3">
    <source>
        <dbReference type="EMBL" id="MED1204507.1"/>
    </source>
</evidence>
<dbReference type="RefSeq" id="WP_066266467.1">
    <property type="nucleotide sequence ID" value="NZ_JARMAB010000023.1"/>
</dbReference>
<name>A0ABU6MIK5_9BACI</name>
<organism evidence="3 4">
    <name type="scientific">Heyndrickxia acidicola</name>
    <dbReference type="NCBI Taxonomy" id="209389"/>
    <lineage>
        <taxon>Bacteria</taxon>
        <taxon>Bacillati</taxon>
        <taxon>Bacillota</taxon>
        <taxon>Bacilli</taxon>
        <taxon>Bacillales</taxon>
        <taxon>Bacillaceae</taxon>
        <taxon>Heyndrickxia</taxon>
    </lineage>
</organism>
<keyword evidence="4" id="KW-1185">Reference proteome</keyword>
<feature type="domain" description="DUF4931" evidence="2">
    <location>
        <begin position="134"/>
        <end position="249"/>
    </location>
</feature>
<sequence length="252" mass="29326">MSQLYFASSIGKKKPVTVNNQNTACPFCQTSELQNIIEMDESIILLKNKYPTLQKTLQLVLIETDDCFGNLSFYDKKHLYKLLKFGIRHWLKLEKDPQYQSVIFYKNHGPLSGGTIRHPHMQIVALEDVDYKSKIEPKYFQGVEIYKDNSVEFNISSFPIMGFREFNVKLFDMEKVETMGDCIQTAVRFLVDNPESKCDSYNLFFYNMGEYIVCKIVARYVVSPLFVGFMIPQVANDIERTAEKVKEDFLHL</sequence>
<accession>A0ABU6MIK5</accession>